<dbReference type="Proteomes" id="UP000095192">
    <property type="component" value="Unassembled WGS sequence"/>
</dbReference>
<gene>
    <name evidence="1" type="ORF">cyc_04794</name>
</gene>
<reference evidence="1 2" key="1">
    <citation type="journal article" date="2016" name="BMC Genomics">
        <title>Comparative genomics reveals Cyclospora cayetanensis possesses coccidia-like metabolism and invasion components but unique surface antigens.</title>
        <authorList>
            <person name="Liu S."/>
            <person name="Wang L."/>
            <person name="Zheng H."/>
            <person name="Xu Z."/>
            <person name="Roellig D.M."/>
            <person name="Li N."/>
            <person name="Frace M.A."/>
            <person name="Tang K."/>
            <person name="Arrowood M.J."/>
            <person name="Moss D.M."/>
            <person name="Zhang L."/>
            <person name="Feng Y."/>
            <person name="Xiao L."/>
        </authorList>
    </citation>
    <scope>NUCLEOTIDE SEQUENCE [LARGE SCALE GENOMIC DNA]</scope>
    <source>
        <strain evidence="1 2">CHN_HEN01</strain>
    </source>
</reference>
<sequence length="133" mass="15313">MRRQERLGLTPQQAKEQELQRPHLRFRQQEQQSICPPTLSLAAIDACRRAVGTAQAFVAATPQLVGELQQLWQQRMGRCMASIRLMPPHQQEQRVLLQEHADAAGVVRDVSCVARQELAELQQQRHRKSHKHK</sequence>
<evidence type="ECO:0000313" key="2">
    <source>
        <dbReference type="Proteomes" id="UP000095192"/>
    </source>
</evidence>
<organism evidence="1 2">
    <name type="scientific">Cyclospora cayetanensis</name>
    <dbReference type="NCBI Taxonomy" id="88456"/>
    <lineage>
        <taxon>Eukaryota</taxon>
        <taxon>Sar</taxon>
        <taxon>Alveolata</taxon>
        <taxon>Apicomplexa</taxon>
        <taxon>Conoidasida</taxon>
        <taxon>Coccidia</taxon>
        <taxon>Eucoccidiorida</taxon>
        <taxon>Eimeriorina</taxon>
        <taxon>Eimeriidae</taxon>
        <taxon>Cyclospora</taxon>
    </lineage>
</organism>
<name>A0A1D3D5N7_9EIME</name>
<evidence type="ECO:0000313" key="1">
    <source>
        <dbReference type="EMBL" id="OEH78773.1"/>
    </source>
</evidence>
<proteinExistence type="predicted"/>
<dbReference type="VEuPathDB" id="ToxoDB:cyc_04794"/>
<protein>
    <submittedName>
        <fullName evidence="1">Uncharacterized protein</fullName>
    </submittedName>
</protein>
<dbReference type="AlphaFoldDB" id="A0A1D3D5N7"/>
<dbReference type="VEuPathDB" id="ToxoDB:LOC113146792"/>
<dbReference type="EMBL" id="JROU02000622">
    <property type="protein sequence ID" value="OEH78773.1"/>
    <property type="molecule type" value="Genomic_DNA"/>
</dbReference>
<comment type="caution">
    <text evidence="1">The sequence shown here is derived from an EMBL/GenBank/DDBJ whole genome shotgun (WGS) entry which is preliminary data.</text>
</comment>
<dbReference type="InParanoid" id="A0A1D3D5N7"/>
<keyword evidence="2" id="KW-1185">Reference proteome</keyword>
<accession>A0A1D3D5N7</accession>